<accession>A0ABP9MYZ8</accession>
<dbReference type="Pfam" id="PF00366">
    <property type="entry name" value="Ribosomal_S17"/>
    <property type="match status" value="1"/>
</dbReference>
<evidence type="ECO:0000256" key="6">
    <source>
        <dbReference type="HAMAP-Rule" id="MF_01345"/>
    </source>
</evidence>
<dbReference type="PRINTS" id="PR00973">
    <property type="entry name" value="RIBOSOMALS17"/>
</dbReference>
<proteinExistence type="inferred from homology"/>
<dbReference type="NCBIfam" id="TIGR03635">
    <property type="entry name" value="uS17_bact"/>
    <property type="match status" value="1"/>
</dbReference>
<evidence type="ECO:0000256" key="3">
    <source>
        <dbReference type="ARBA" id="ARBA00022884"/>
    </source>
</evidence>
<evidence type="ECO:0000313" key="8">
    <source>
        <dbReference type="Proteomes" id="UP001500631"/>
    </source>
</evidence>
<evidence type="ECO:0000256" key="1">
    <source>
        <dbReference type="ARBA" id="ARBA00010254"/>
    </source>
</evidence>
<protein>
    <recommendedName>
        <fullName evidence="6">Small ribosomal subunit protein uS17</fullName>
    </recommendedName>
</protein>
<comment type="caution">
    <text evidence="7">The sequence shown here is derived from an EMBL/GenBank/DDBJ whole genome shotgun (WGS) entry which is preliminary data.</text>
</comment>
<dbReference type="InterPro" id="IPR012340">
    <property type="entry name" value="NA-bd_OB-fold"/>
</dbReference>
<gene>
    <name evidence="6 7" type="primary">rpsQ</name>
    <name evidence="7" type="ORF">GCM10023338_22040</name>
</gene>
<evidence type="ECO:0000256" key="4">
    <source>
        <dbReference type="ARBA" id="ARBA00022980"/>
    </source>
</evidence>
<sequence>MSEVKQKVERTVVGRVSSDKMDKTITVLVERLVKHPIYGKYIKRSTKFHAHDENNICKAGDLVEIKQSRPMSKLKSWELVKVIEEARG</sequence>
<keyword evidence="3 6" id="KW-0694">RNA-binding</keyword>
<dbReference type="SUPFAM" id="SSF50249">
    <property type="entry name" value="Nucleic acid-binding proteins"/>
    <property type="match status" value="1"/>
</dbReference>
<organism evidence="7 8">
    <name type="scientific">Wohlfahrtiimonas larvae</name>
    <dbReference type="NCBI Taxonomy" id="1157986"/>
    <lineage>
        <taxon>Bacteria</taxon>
        <taxon>Pseudomonadati</taxon>
        <taxon>Pseudomonadota</taxon>
        <taxon>Gammaproteobacteria</taxon>
        <taxon>Cardiobacteriales</taxon>
        <taxon>Ignatzschineriaceae</taxon>
        <taxon>Wohlfahrtiimonas</taxon>
    </lineage>
</organism>
<comment type="function">
    <text evidence="6">One of the primary rRNA binding proteins, it binds specifically to the 5'-end of 16S ribosomal RNA.</text>
</comment>
<dbReference type="HAMAP" id="MF_01345_B">
    <property type="entry name" value="Ribosomal_uS17_B"/>
    <property type="match status" value="1"/>
</dbReference>
<keyword evidence="5 6" id="KW-0687">Ribonucleoprotein</keyword>
<name>A0ABP9MYZ8_9GAMM</name>
<evidence type="ECO:0000313" key="7">
    <source>
        <dbReference type="EMBL" id="GAA5103456.1"/>
    </source>
</evidence>
<evidence type="ECO:0000256" key="5">
    <source>
        <dbReference type="ARBA" id="ARBA00023274"/>
    </source>
</evidence>
<reference evidence="8" key="1">
    <citation type="journal article" date="2019" name="Int. J. Syst. Evol. Microbiol.">
        <title>The Global Catalogue of Microorganisms (GCM) 10K type strain sequencing project: providing services to taxonomists for standard genome sequencing and annotation.</title>
        <authorList>
            <consortium name="The Broad Institute Genomics Platform"/>
            <consortium name="The Broad Institute Genome Sequencing Center for Infectious Disease"/>
            <person name="Wu L."/>
            <person name="Ma J."/>
        </authorList>
    </citation>
    <scope>NUCLEOTIDE SEQUENCE [LARGE SCALE GENOMIC DNA]</scope>
    <source>
        <strain evidence="8">JCM 18424</strain>
    </source>
</reference>
<dbReference type="InterPro" id="IPR019984">
    <property type="entry name" value="Ribosomal_uS17_bact/chlr"/>
</dbReference>
<dbReference type="NCBIfam" id="NF004123">
    <property type="entry name" value="PRK05610.1"/>
    <property type="match status" value="1"/>
</dbReference>
<keyword evidence="4 6" id="KW-0689">Ribosomal protein</keyword>
<dbReference type="EMBL" id="BAABKE010000009">
    <property type="protein sequence ID" value="GAA5103456.1"/>
    <property type="molecule type" value="Genomic_DNA"/>
</dbReference>
<dbReference type="GO" id="GO:0005840">
    <property type="term" value="C:ribosome"/>
    <property type="evidence" value="ECO:0007669"/>
    <property type="project" value="UniProtKB-KW"/>
</dbReference>
<keyword evidence="2 6" id="KW-0699">rRNA-binding</keyword>
<dbReference type="RefSeq" id="WP_077926822.1">
    <property type="nucleotide sequence ID" value="NZ_BAABKE010000009.1"/>
</dbReference>
<comment type="subunit">
    <text evidence="6">Part of the 30S ribosomal subunit.</text>
</comment>
<dbReference type="Gene3D" id="2.40.50.140">
    <property type="entry name" value="Nucleic acid-binding proteins"/>
    <property type="match status" value="1"/>
</dbReference>
<dbReference type="InterPro" id="IPR000266">
    <property type="entry name" value="Ribosomal_uS17"/>
</dbReference>
<dbReference type="PANTHER" id="PTHR10744:SF1">
    <property type="entry name" value="SMALL RIBOSOMAL SUBUNIT PROTEIN US17M"/>
    <property type="match status" value="1"/>
</dbReference>
<comment type="similarity">
    <text evidence="1 6">Belongs to the universal ribosomal protein uS17 family.</text>
</comment>
<keyword evidence="8" id="KW-1185">Reference proteome</keyword>
<dbReference type="Proteomes" id="UP001500631">
    <property type="component" value="Unassembled WGS sequence"/>
</dbReference>
<dbReference type="PANTHER" id="PTHR10744">
    <property type="entry name" value="40S RIBOSOMAL PROTEIN S11 FAMILY MEMBER"/>
    <property type="match status" value="1"/>
</dbReference>
<dbReference type="CDD" id="cd00364">
    <property type="entry name" value="Ribosomal_uS17"/>
    <property type="match status" value="1"/>
</dbReference>
<evidence type="ECO:0000256" key="2">
    <source>
        <dbReference type="ARBA" id="ARBA00022730"/>
    </source>
</evidence>